<name>A0A5C5ZY94_9BACT</name>
<dbReference type="PROSITE" id="PS50835">
    <property type="entry name" value="IG_LIKE"/>
    <property type="match status" value="1"/>
</dbReference>
<dbReference type="InterPro" id="IPR029016">
    <property type="entry name" value="GAF-like_dom_sf"/>
</dbReference>
<dbReference type="Gene3D" id="3.30.70.1230">
    <property type="entry name" value="Nucleotide cyclase"/>
    <property type="match status" value="1"/>
</dbReference>
<dbReference type="Proteomes" id="UP000316213">
    <property type="component" value="Unassembled WGS sequence"/>
</dbReference>
<dbReference type="InterPro" id="IPR029787">
    <property type="entry name" value="Nucleotide_cyclase"/>
</dbReference>
<keyword evidence="3" id="KW-0456">Lyase</keyword>
<dbReference type="SMART" id="SM00044">
    <property type="entry name" value="CYCc"/>
    <property type="match status" value="1"/>
</dbReference>
<feature type="domain" description="Ig-like" evidence="2">
    <location>
        <begin position="359"/>
        <end position="407"/>
    </location>
</feature>
<keyword evidence="4" id="KW-1185">Reference proteome</keyword>
<dbReference type="Pfam" id="PF00211">
    <property type="entry name" value="Guanylate_cyc"/>
    <property type="match status" value="1"/>
</dbReference>
<dbReference type="EMBL" id="SJPM01000013">
    <property type="protein sequence ID" value="TWT91897.1"/>
    <property type="molecule type" value="Genomic_DNA"/>
</dbReference>
<dbReference type="Gene3D" id="3.30.450.40">
    <property type="match status" value="1"/>
</dbReference>
<dbReference type="OrthoDB" id="9806704at2"/>
<evidence type="ECO:0000313" key="4">
    <source>
        <dbReference type="Proteomes" id="UP000316213"/>
    </source>
</evidence>
<protein>
    <submittedName>
        <fullName evidence="3">Adenylate cyclase 1</fullName>
        <ecNumber evidence="3">4.6.1.1</ecNumber>
    </submittedName>
</protein>
<dbReference type="PROSITE" id="PS50125">
    <property type="entry name" value="GUANYLATE_CYCLASE_2"/>
    <property type="match status" value="1"/>
</dbReference>
<dbReference type="SUPFAM" id="SSF55781">
    <property type="entry name" value="GAF domain-like"/>
    <property type="match status" value="1"/>
</dbReference>
<sequence length="637" mass="70168">MLEAKITIFEDNREQWSSVIPLPAELGRQKPDEPSAFQVLDLGTHYRVTIASSDVREVSRTAIRLDFDQNGGLVVRNVHPRLTFLIGDPTGPLPPGHEYSVKTPTTVVITRSCSVRMEPVNTLRKPADSAVESFAGDSLRTMQWIPPGSEDDQPADLGNLLRSDEDDQRGRLAVTMVKKALEVVQKAAGSDEFFQAAIESTAKMVDLDHAYVLLRSDNHWTLRSTYSRKNNESWKHEDGNDTEGIPEGSGRLLDRLMLDKQTVIFEPENYLSSIGSSLMLLGRAVAAPMFDYDHNVIGALYGDRRLGSDSPDAPIGDLEAALIEVMAAAVASGIARQKEEAGRRREADLRSSMNQFFSPEVLASLQADEGLLSGRDAEVTVLFCDIRGFSAVSERVGPQRTIEWINDILTELSECVLATDGVLVDYIGDELMAMWGAPADQPHHAELACQAALAMLQKVEPLRQRWSDITPERFGIGIGINTGNARVGNTGSRVKFKYGPLGNTVNIASRVQGMTKQFGVTALVTQSTLEAVQASRDTSVITFRQIADVRPVGVQSHLRIHQLAHQSTPAWNDLKDRYEEALQNFHDNNLTRAARVLVSLMDTHPEDTPSTMLLQRVVDAIVRGEQSVDAVLQLVNK</sequence>
<dbReference type="CDD" id="cd07302">
    <property type="entry name" value="CHD"/>
    <property type="match status" value="1"/>
</dbReference>
<dbReference type="RefSeq" id="WP_146580854.1">
    <property type="nucleotide sequence ID" value="NZ_SJPM01000013.1"/>
</dbReference>
<dbReference type="PANTHER" id="PTHR43081:SF20">
    <property type="entry name" value="TWO-COMPONENT RESPONSE REGULATOR"/>
    <property type="match status" value="1"/>
</dbReference>
<dbReference type="EC" id="4.6.1.1" evidence="3"/>
<dbReference type="InterPro" id="IPR001054">
    <property type="entry name" value="A/G_cyclase"/>
</dbReference>
<dbReference type="GO" id="GO:0035556">
    <property type="term" value="P:intracellular signal transduction"/>
    <property type="evidence" value="ECO:0007669"/>
    <property type="project" value="InterPro"/>
</dbReference>
<evidence type="ECO:0000259" key="2">
    <source>
        <dbReference type="PROSITE" id="PS50835"/>
    </source>
</evidence>
<feature type="domain" description="Guanylate cyclase" evidence="1">
    <location>
        <begin position="380"/>
        <end position="512"/>
    </location>
</feature>
<accession>A0A5C5ZY94</accession>
<dbReference type="PANTHER" id="PTHR43081">
    <property type="entry name" value="ADENYLATE CYCLASE, TERMINAL-DIFFERENTIATION SPECIFIC-RELATED"/>
    <property type="match status" value="1"/>
</dbReference>
<organism evidence="3 4">
    <name type="scientific">Neorhodopirellula pilleata</name>
    <dbReference type="NCBI Taxonomy" id="2714738"/>
    <lineage>
        <taxon>Bacteria</taxon>
        <taxon>Pseudomonadati</taxon>
        <taxon>Planctomycetota</taxon>
        <taxon>Planctomycetia</taxon>
        <taxon>Pirellulales</taxon>
        <taxon>Pirellulaceae</taxon>
        <taxon>Neorhodopirellula</taxon>
    </lineage>
</organism>
<gene>
    <name evidence="3" type="primary">cyaA_2</name>
    <name evidence="3" type="ORF">Pla100_49370</name>
</gene>
<dbReference type="InterPro" id="IPR050697">
    <property type="entry name" value="Adenylyl/Guanylyl_Cyclase_3/4"/>
</dbReference>
<dbReference type="GO" id="GO:0006171">
    <property type="term" value="P:cAMP biosynthetic process"/>
    <property type="evidence" value="ECO:0007669"/>
    <property type="project" value="TreeGrafter"/>
</dbReference>
<dbReference type="InterPro" id="IPR007110">
    <property type="entry name" value="Ig-like_dom"/>
</dbReference>
<proteinExistence type="predicted"/>
<reference evidence="3 4" key="1">
    <citation type="submission" date="2019-02" db="EMBL/GenBank/DDBJ databases">
        <title>Deep-cultivation of Planctomycetes and their phenomic and genomic characterization uncovers novel biology.</title>
        <authorList>
            <person name="Wiegand S."/>
            <person name="Jogler M."/>
            <person name="Boedeker C."/>
            <person name="Pinto D."/>
            <person name="Vollmers J."/>
            <person name="Rivas-Marin E."/>
            <person name="Kohn T."/>
            <person name="Peeters S.H."/>
            <person name="Heuer A."/>
            <person name="Rast P."/>
            <person name="Oberbeckmann S."/>
            <person name="Bunk B."/>
            <person name="Jeske O."/>
            <person name="Meyerdierks A."/>
            <person name="Storesund J.E."/>
            <person name="Kallscheuer N."/>
            <person name="Luecker S."/>
            <person name="Lage O.M."/>
            <person name="Pohl T."/>
            <person name="Merkel B.J."/>
            <person name="Hornburger P."/>
            <person name="Mueller R.-W."/>
            <person name="Bruemmer F."/>
            <person name="Labrenz M."/>
            <person name="Spormann A.M."/>
            <person name="Op Den Camp H."/>
            <person name="Overmann J."/>
            <person name="Amann R."/>
            <person name="Jetten M.S.M."/>
            <person name="Mascher T."/>
            <person name="Medema M.H."/>
            <person name="Devos D.P."/>
            <person name="Kaster A.-K."/>
            <person name="Ovreas L."/>
            <person name="Rohde M."/>
            <person name="Galperin M.Y."/>
            <person name="Jogler C."/>
        </authorList>
    </citation>
    <scope>NUCLEOTIDE SEQUENCE [LARGE SCALE GENOMIC DNA]</scope>
    <source>
        <strain evidence="3 4">Pla100</strain>
    </source>
</reference>
<dbReference type="GO" id="GO:0004016">
    <property type="term" value="F:adenylate cyclase activity"/>
    <property type="evidence" value="ECO:0007669"/>
    <property type="project" value="UniProtKB-EC"/>
</dbReference>
<dbReference type="AlphaFoldDB" id="A0A5C5ZY94"/>
<comment type="caution">
    <text evidence="3">The sequence shown here is derived from an EMBL/GenBank/DDBJ whole genome shotgun (WGS) entry which is preliminary data.</text>
</comment>
<evidence type="ECO:0000313" key="3">
    <source>
        <dbReference type="EMBL" id="TWT91897.1"/>
    </source>
</evidence>
<evidence type="ECO:0000259" key="1">
    <source>
        <dbReference type="PROSITE" id="PS50125"/>
    </source>
</evidence>
<dbReference type="SUPFAM" id="SSF55073">
    <property type="entry name" value="Nucleotide cyclase"/>
    <property type="match status" value="1"/>
</dbReference>